<dbReference type="FunFam" id="3.30.43.10:FF:000011">
    <property type="entry name" value="D-lactate dehydrogenase (Cytochrome)"/>
    <property type="match status" value="1"/>
</dbReference>
<dbReference type="SUPFAM" id="SSF56176">
    <property type="entry name" value="FAD-binding/transporter-associated domain-like"/>
    <property type="match status" value="1"/>
</dbReference>
<dbReference type="PROSITE" id="PS51387">
    <property type="entry name" value="FAD_PCMH"/>
    <property type="match status" value="1"/>
</dbReference>
<dbReference type="RefSeq" id="XP_003064209.1">
    <property type="nucleotide sequence ID" value="XM_003064163.1"/>
</dbReference>
<dbReference type="InterPro" id="IPR004113">
    <property type="entry name" value="FAD-bd_oxidored_4_C"/>
</dbReference>
<accession>C1N854</accession>
<dbReference type="GO" id="GO:0071949">
    <property type="term" value="F:FAD binding"/>
    <property type="evidence" value="ECO:0007669"/>
    <property type="project" value="InterPro"/>
</dbReference>
<dbReference type="InterPro" id="IPR051264">
    <property type="entry name" value="FAD-oxidored/transferase_4"/>
</dbReference>
<organism evidence="9">
    <name type="scientific">Micromonas pusilla (strain CCMP1545)</name>
    <name type="common">Picoplanktonic green alga</name>
    <dbReference type="NCBI Taxonomy" id="564608"/>
    <lineage>
        <taxon>Eukaryota</taxon>
        <taxon>Viridiplantae</taxon>
        <taxon>Chlorophyta</taxon>
        <taxon>Mamiellophyceae</taxon>
        <taxon>Mamiellales</taxon>
        <taxon>Mamiellaceae</taxon>
        <taxon>Micromonas</taxon>
    </lineage>
</organism>
<dbReference type="InterPro" id="IPR016166">
    <property type="entry name" value="FAD-bd_PCMH"/>
</dbReference>
<dbReference type="FunFam" id="3.30.70.2190:FF:000001">
    <property type="entry name" value="D-2-hydroxyglutarate dehydrogenase mitochondrial"/>
    <property type="match status" value="1"/>
</dbReference>
<evidence type="ECO:0000313" key="9">
    <source>
        <dbReference type="Proteomes" id="UP000001876"/>
    </source>
</evidence>
<name>C1N854_MICPC</name>
<dbReference type="FunFam" id="1.10.45.10:FF:000001">
    <property type="entry name" value="D-lactate dehydrogenase mitochondrial"/>
    <property type="match status" value="1"/>
</dbReference>
<dbReference type="OMA" id="YNEDWMR"/>
<evidence type="ECO:0000256" key="2">
    <source>
        <dbReference type="ARBA" id="ARBA00008000"/>
    </source>
</evidence>
<dbReference type="InterPro" id="IPR016167">
    <property type="entry name" value="FAD-bd_PCMH_sub1"/>
</dbReference>
<dbReference type="Pfam" id="PF02913">
    <property type="entry name" value="FAD-oxidase_C"/>
    <property type="match status" value="1"/>
</dbReference>
<gene>
    <name evidence="8" type="ORF">MICPUCDRAFT_36867</name>
</gene>
<dbReference type="Gene3D" id="1.10.45.10">
    <property type="entry name" value="Vanillyl-alcohol Oxidase, Chain A, domain 4"/>
    <property type="match status" value="1"/>
</dbReference>
<dbReference type="Gene3D" id="3.30.70.2190">
    <property type="match status" value="1"/>
</dbReference>
<evidence type="ECO:0000256" key="5">
    <source>
        <dbReference type="ARBA" id="ARBA00023002"/>
    </source>
</evidence>
<evidence type="ECO:0000256" key="4">
    <source>
        <dbReference type="ARBA" id="ARBA00022827"/>
    </source>
</evidence>
<feature type="domain" description="FAD-binding PCMH-type" evidence="7">
    <location>
        <begin position="55"/>
        <end position="234"/>
    </location>
</feature>
<evidence type="ECO:0000256" key="1">
    <source>
        <dbReference type="ARBA" id="ARBA00001974"/>
    </source>
</evidence>
<dbReference type="EC" id="1.1.99.39" evidence="6"/>
<dbReference type="GeneID" id="9689464"/>
<protein>
    <recommendedName>
        <fullName evidence="6">D-2-hydroxyglutarate dehydrogenase</fullName>
        <ecNumber evidence="6">1.1.99.39</ecNumber>
    </recommendedName>
</protein>
<dbReference type="SUPFAM" id="SSF55103">
    <property type="entry name" value="FAD-linked oxidases, C-terminal domain"/>
    <property type="match status" value="1"/>
</dbReference>
<proteinExistence type="inferred from homology"/>
<dbReference type="Proteomes" id="UP000001876">
    <property type="component" value="Unassembled WGS sequence"/>
</dbReference>
<evidence type="ECO:0000259" key="7">
    <source>
        <dbReference type="PROSITE" id="PS51387"/>
    </source>
</evidence>
<comment type="similarity">
    <text evidence="2">Belongs to the FAD-binding oxidoreductase/transferase type 4 family.</text>
</comment>
<dbReference type="GO" id="GO:0051990">
    <property type="term" value="F:(R)-2-hydroxyglutarate dehydrogenase activity"/>
    <property type="evidence" value="ECO:0007669"/>
    <property type="project" value="UniProtKB-EC"/>
</dbReference>
<dbReference type="AlphaFoldDB" id="C1N854"/>
<dbReference type="STRING" id="564608.C1N854"/>
<dbReference type="OrthoDB" id="5332616at2759"/>
<dbReference type="InterPro" id="IPR016171">
    <property type="entry name" value="Vanillyl_alc_oxidase_C-sub2"/>
</dbReference>
<dbReference type="Gene3D" id="3.30.70.2740">
    <property type="match status" value="1"/>
</dbReference>
<keyword evidence="9" id="KW-1185">Reference proteome</keyword>
<dbReference type="InterPro" id="IPR016164">
    <property type="entry name" value="FAD-linked_Oxase-like_C"/>
</dbReference>
<dbReference type="Gene3D" id="3.30.43.10">
    <property type="entry name" value="Uridine Diphospho-n-acetylenolpyruvylglucosamine Reductase, domain 2"/>
    <property type="match status" value="1"/>
</dbReference>
<dbReference type="EMBL" id="GG663750">
    <property type="protein sequence ID" value="EEH51831.1"/>
    <property type="molecule type" value="Genomic_DNA"/>
</dbReference>
<dbReference type="InterPro" id="IPR016169">
    <property type="entry name" value="FAD-bd_PCMH_sub2"/>
</dbReference>
<keyword evidence="4" id="KW-0274">FAD</keyword>
<dbReference type="PANTHER" id="PTHR43716:SF1">
    <property type="entry name" value="D-2-HYDROXYGLUTARATE DEHYDROGENASE, MITOCHONDRIAL"/>
    <property type="match status" value="1"/>
</dbReference>
<sequence length="503" mass="53365">MGGDLPPRGSFATLTDADVARFRSILESTPGDVARAVLTDEKSLADANEDWTRAYRGRSRVLLLPRTTSQVAAIVRHCNDRNLAVVPQGGNTGLVGGGVPVHDEVVLGMKRMRSVVSIDPSAGVVVAEAGVVLDDLETALNREGMTVPLDLGAKGKCQIGGNVSTNAGGLRLLRHGSLHGSVLGVEVVLASGEVLNLLKTLRKDNTGYDLKQLFIGAEGTLGVVTKVALLAPRKPRRVDVTFAAAPSFSAAVETLVAAKTELSESLQAFEFLDRASLELVCAQMKGARDPLPGSEAPFYVVMETSGSAERAAEERARLDRFLADAKTRGRVVDGVVGADAKHAAALWNLRERISLALKHAGAVYKYDLSLPTARMYELVEVMRERVASAAAAAAAGAAGAFDFSRVSVLGYGHLGDGNLHLNISSPDGYDARLERIIEPHVYEWTASVDGSVSAEHGVGAMKPNEVSRSKPAAAIELMRAIKDVFDPKGILNPYKVLPPRARL</sequence>
<keyword evidence="5" id="KW-0560">Oxidoreductase</keyword>
<dbReference type="eggNOG" id="KOG1232">
    <property type="taxonomic scope" value="Eukaryota"/>
</dbReference>
<dbReference type="FunFam" id="3.30.70.2740:FF:000002">
    <property type="entry name" value="D-2-hydroxyglutarate dehydrogenase mitochondrial"/>
    <property type="match status" value="1"/>
</dbReference>
<dbReference type="Gene3D" id="3.30.465.10">
    <property type="match status" value="1"/>
</dbReference>
<dbReference type="PANTHER" id="PTHR43716">
    <property type="entry name" value="D-2-HYDROXYGLUTARATE DEHYDROGENASE, MITOCHONDRIAL"/>
    <property type="match status" value="1"/>
</dbReference>
<dbReference type="KEGG" id="mpp:MICPUCDRAFT_36867"/>
<dbReference type="Pfam" id="PF01565">
    <property type="entry name" value="FAD_binding_4"/>
    <property type="match status" value="1"/>
</dbReference>
<evidence type="ECO:0000313" key="8">
    <source>
        <dbReference type="EMBL" id="EEH51831.1"/>
    </source>
</evidence>
<dbReference type="GO" id="GO:0005739">
    <property type="term" value="C:mitochondrion"/>
    <property type="evidence" value="ECO:0007669"/>
    <property type="project" value="TreeGrafter"/>
</dbReference>
<dbReference type="InterPro" id="IPR036318">
    <property type="entry name" value="FAD-bd_PCMH-like_sf"/>
</dbReference>
<dbReference type="InterPro" id="IPR006094">
    <property type="entry name" value="Oxid_FAD_bind_N"/>
</dbReference>
<comment type="cofactor">
    <cofactor evidence="1">
        <name>FAD</name>
        <dbReference type="ChEBI" id="CHEBI:57692"/>
    </cofactor>
</comment>
<evidence type="ECO:0000256" key="3">
    <source>
        <dbReference type="ARBA" id="ARBA00022630"/>
    </source>
</evidence>
<keyword evidence="3" id="KW-0285">Flavoprotein</keyword>
<reference evidence="8 9" key="1">
    <citation type="journal article" date="2009" name="Science">
        <title>Green evolution and dynamic adaptations revealed by genomes of the marine picoeukaryotes Micromonas.</title>
        <authorList>
            <person name="Worden A.Z."/>
            <person name="Lee J.H."/>
            <person name="Mock T."/>
            <person name="Rouze P."/>
            <person name="Simmons M.P."/>
            <person name="Aerts A.L."/>
            <person name="Allen A.E."/>
            <person name="Cuvelier M.L."/>
            <person name="Derelle E."/>
            <person name="Everett M.V."/>
            <person name="Foulon E."/>
            <person name="Grimwood J."/>
            <person name="Gundlach H."/>
            <person name="Henrissat B."/>
            <person name="Napoli C."/>
            <person name="McDonald S.M."/>
            <person name="Parker M.S."/>
            <person name="Rombauts S."/>
            <person name="Salamov A."/>
            <person name="Von Dassow P."/>
            <person name="Badger J.H."/>
            <person name="Coutinho P.M."/>
            <person name="Demir E."/>
            <person name="Dubchak I."/>
            <person name="Gentemann C."/>
            <person name="Eikrem W."/>
            <person name="Gready J.E."/>
            <person name="John U."/>
            <person name="Lanier W."/>
            <person name="Lindquist E.A."/>
            <person name="Lucas S."/>
            <person name="Mayer K.F."/>
            <person name="Moreau H."/>
            <person name="Not F."/>
            <person name="Otillar R."/>
            <person name="Panaud O."/>
            <person name="Pangilinan J."/>
            <person name="Paulsen I."/>
            <person name="Piegu B."/>
            <person name="Poliakov A."/>
            <person name="Robbens S."/>
            <person name="Schmutz J."/>
            <person name="Toulza E."/>
            <person name="Wyss T."/>
            <person name="Zelensky A."/>
            <person name="Zhou K."/>
            <person name="Armbrust E.V."/>
            <person name="Bhattacharya D."/>
            <person name="Goodenough U.W."/>
            <person name="Van de Peer Y."/>
            <person name="Grigoriev I.V."/>
        </authorList>
    </citation>
    <scope>NUCLEOTIDE SEQUENCE [LARGE SCALE GENOMIC DNA]</scope>
    <source>
        <strain evidence="8 9">CCMP1545</strain>
    </source>
</reference>
<evidence type="ECO:0000256" key="6">
    <source>
        <dbReference type="ARBA" id="ARBA00039003"/>
    </source>
</evidence>
<dbReference type="FunFam" id="3.30.465.10:FF:000001">
    <property type="entry name" value="D-2-hydroxyglutarate dehydrogenase, mitochondrial"/>
    <property type="match status" value="1"/>
</dbReference>